<proteinExistence type="predicted"/>
<sequence>MAVFSAFVLVILMGITAIVVDLGLERVTRADLQALVDMVALDLAREIHGGRTQSALEAEGNFNNPASAVSHSAARNPDVLGETLDIEVDWGSYDGGVWNTATDPPSAVHVTASAETDYAVMDGSGEVTRTAYAVASSSACYRLGTFVAAIRSNDSTVLEPLNHLLGVNLDLISYKSLAAADGTLADLAATSVIGSPERLLNGTVTYADLLRAVVEVLSNEPGSSNASAISALQSIIAVSASVGSIVLSDVLHVAPTDRAALDIALNVLDIVGSARLANGEHLLEVENIQAGVPGVGFQFTGGISLASAAQLACGEPNSPASVARNAQLQGTLGINFVNLPSLSIPKLATFQTAKGTGSLAVSLADGEGQLVAPPEVHCGDETATNPHTYSVAVRTQPASYSLNSELDVNGEVKVSVLQDLGLGRVLDELFGPLDPNSKLTIEAHVRLDVATTHNGGTSVANLSIPPNDVTPVQTGSTVYLDPRNLVTGVTDVKIGGKTVPLSDAHPLTDPIVNELTTAGNAFAEKTLVPLIDNINNMMIGPVARMVGLRFGGADVYAVGAVCGEPDLWG</sequence>
<dbReference type="OrthoDB" id="3780094at2"/>
<name>A0A417XRX6_9ACTN</name>
<dbReference type="AlphaFoldDB" id="A0A417XRX6"/>
<comment type="caution">
    <text evidence="1">The sequence shown here is derived from an EMBL/GenBank/DDBJ whole genome shotgun (WGS) entry which is preliminary data.</text>
</comment>
<dbReference type="EMBL" id="QXGH01000056">
    <property type="protein sequence ID" value="RHW22799.1"/>
    <property type="molecule type" value="Genomic_DNA"/>
</dbReference>
<reference evidence="1 2" key="1">
    <citation type="submission" date="2018-09" db="EMBL/GenBank/DDBJ databases">
        <title>Genome sequencing of Nocardioides immobilis CCTCC AB 2017083 for comparison to Nocardioides silvaticus.</title>
        <authorList>
            <person name="Li C."/>
            <person name="Wang G."/>
        </authorList>
    </citation>
    <scope>NUCLEOTIDE SEQUENCE [LARGE SCALE GENOMIC DNA]</scope>
    <source>
        <strain evidence="1 2">CCTCC AB 2017083</strain>
    </source>
</reference>
<gene>
    <name evidence="1" type="ORF">D0Z08_31140</name>
</gene>
<keyword evidence="2" id="KW-1185">Reference proteome</keyword>
<accession>A0A417XRX6</accession>
<dbReference type="Proteomes" id="UP000283644">
    <property type="component" value="Unassembled WGS sequence"/>
</dbReference>
<organism evidence="1 2">
    <name type="scientific">Nocardioides immobilis</name>
    <dbReference type="NCBI Taxonomy" id="2049295"/>
    <lineage>
        <taxon>Bacteria</taxon>
        <taxon>Bacillati</taxon>
        <taxon>Actinomycetota</taxon>
        <taxon>Actinomycetes</taxon>
        <taxon>Propionibacteriales</taxon>
        <taxon>Nocardioidaceae</taxon>
        <taxon>Nocardioides</taxon>
    </lineage>
</organism>
<evidence type="ECO:0000313" key="2">
    <source>
        <dbReference type="Proteomes" id="UP000283644"/>
    </source>
</evidence>
<protein>
    <submittedName>
        <fullName evidence="1">Uncharacterized protein</fullName>
    </submittedName>
</protein>
<dbReference type="RefSeq" id="WP_118929170.1">
    <property type="nucleotide sequence ID" value="NZ_QXGH01000056.1"/>
</dbReference>
<evidence type="ECO:0000313" key="1">
    <source>
        <dbReference type="EMBL" id="RHW22799.1"/>
    </source>
</evidence>